<keyword evidence="1" id="KW-1133">Transmembrane helix</keyword>
<feature type="transmembrane region" description="Helical" evidence="1">
    <location>
        <begin position="30"/>
        <end position="49"/>
    </location>
</feature>
<dbReference type="Proteomes" id="UP000297982">
    <property type="component" value="Unassembled WGS sequence"/>
</dbReference>
<feature type="transmembrane region" description="Helical" evidence="1">
    <location>
        <begin position="7"/>
        <end position="24"/>
    </location>
</feature>
<keyword evidence="1" id="KW-0812">Transmembrane</keyword>
<dbReference type="EMBL" id="SRJC01000001">
    <property type="protein sequence ID" value="TGB05213.1"/>
    <property type="molecule type" value="Genomic_DNA"/>
</dbReference>
<sequence>MRKISFLIGIGAVLILSLFHLLALMRIYPLYITSPLLFITIYYLITSMFKRKTFRGFIK</sequence>
<proteinExistence type="predicted"/>
<keyword evidence="1" id="KW-0472">Membrane</keyword>
<evidence type="ECO:0000313" key="2">
    <source>
        <dbReference type="EMBL" id="TGB05213.1"/>
    </source>
</evidence>
<dbReference type="RefSeq" id="WP_079480623.1">
    <property type="nucleotide sequence ID" value="NZ_SRJC01000001.1"/>
</dbReference>
<evidence type="ECO:0000256" key="1">
    <source>
        <dbReference type="SAM" id="Phobius"/>
    </source>
</evidence>
<evidence type="ECO:0000313" key="3">
    <source>
        <dbReference type="Proteomes" id="UP000297982"/>
    </source>
</evidence>
<reference evidence="2 3" key="1">
    <citation type="journal article" date="2003" name="Int. J. Syst. Evol. Microbiol.">
        <title>Halobacillus salinus sp. nov., isolated from a salt lake on the coast of the East Sea in Korea.</title>
        <authorList>
            <person name="Yoon J.H."/>
            <person name="Kang K.H."/>
            <person name="Park Y.H."/>
        </authorList>
    </citation>
    <scope>NUCLEOTIDE SEQUENCE [LARGE SCALE GENOMIC DNA]</scope>
    <source>
        <strain evidence="2 3">HSL-3</strain>
    </source>
</reference>
<dbReference type="OrthoDB" id="2971431at2"/>
<keyword evidence="3" id="KW-1185">Reference proteome</keyword>
<comment type="caution">
    <text evidence="2">The sequence shown here is derived from an EMBL/GenBank/DDBJ whole genome shotgun (WGS) entry which is preliminary data.</text>
</comment>
<name>A0A4Z0H470_9BACI</name>
<protein>
    <submittedName>
        <fullName evidence="2">Uncharacterized protein</fullName>
    </submittedName>
</protein>
<gene>
    <name evidence="2" type="ORF">E4663_09550</name>
</gene>
<accession>A0A4Z0H470</accession>
<dbReference type="AlphaFoldDB" id="A0A4Z0H470"/>
<organism evidence="2 3">
    <name type="scientific">Halobacillus salinus</name>
    <dbReference type="NCBI Taxonomy" id="192814"/>
    <lineage>
        <taxon>Bacteria</taxon>
        <taxon>Bacillati</taxon>
        <taxon>Bacillota</taxon>
        <taxon>Bacilli</taxon>
        <taxon>Bacillales</taxon>
        <taxon>Bacillaceae</taxon>
        <taxon>Halobacillus</taxon>
    </lineage>
</organism>